<feature type="coiled-coil region" evidence="2">
    <location>
        <begin position="267"/>
        <end position="296"/>
    </location>
</feature>
<reference evidence="5 6" key="1">
    <citation type="submission" date="2023-03" db="EMBL/GenBank/DDBJ databases">
        <title>Genome insight into feeding habits of ladybird beetles.</title>
        <authorList>
            <person name="Li H.-S."/>
            <person name="Huang Y.-H."/>
            <person name="Pang H."/>
        </authorList>
    </citation>
    <scope>NUCLEOTIDE SEQUENCE [LARGE SCALE GENOMIC DNA]</scope>
    <source>
        <strain evidence="5">SYSU_2023b</strain>
        <tissue evidence="5">Whole body</tissue>
    </source>
</reference>
<proteinExistence type="inferred from homology"/>
<evidence type="ECO:0000256" key="1">
    <source>
        <dbReference type="ARBA" id="ARBA00024332"/>
    </source>
</evidence>
<organism evidence="5 6">
    <name type="scientific">Henosepilachna vigintioctopunctata</name>
    <dbReference type="NCBI Taxonomy" id="420089"/>
    <lineage>
        <taxon>Eukaryota</taxon>
        <taxon>Metazoa</taxon>
        <taxon>Ecdysozoa</taxon>
        <taxon>Arthropoda</taxon>
        <taxon>Hexapoda</taxon>
        <taxon>Insecta</taxon>
        <taxon>Pterygota</taxon>
        <taxon>Neoptera</taxon>
        <taxon>Endopterygota</taxon>
        <taxon>Coleoptera</taxon>
        <taxon>Polyphaga</taxon>
        <taxon>Cucujiformia</taxon>
        <taxon>Coccinelloidea</taxon>
        <taxon>Coccinellidae</taxon>
        <taxon>Epilachninae</taxon>
        <taxon>Epilachnini</taxon>
        <taxon>Henosepilachna</taxon>
    </lineage>
</organism>
<evidence type="ECO:0000256" key="3">
    <source>
        <dbReference type="SAM" id="MobiDB-lite"/>
    </source>
</evidence>
<feature type="compositionally biased region" description="Basic and acidic residues" evidence="3">
    <location>
        <begin position="213"/>
        <end position="227"/>
    </location>
</feature>
<protein>
    <recommendedName>
        <fullName evidence="4">IC97/Casc1 N-terminal domain-containing protein</fullName>
    </recommendedName>
</protein>
<gene>
    <name evidence="5" type="ORF">WA026_005139</name>
</gene>
<feature type="region of interest" description="Disordered" evidence="3">
    <location>
        <begin position="1"/>
        <end position="33"/>
    </location>
</feature>
<dbReference type="GO" id="GO:0005930">
    <property type="term" value="C:axoneme"/>
    <property type="evidence" value="ECO:0007669"/>
    <property type="project" value="TreeGrafter"/>
</dbReference>
<evidence type="ECO:0000259" key="4">
    <source>
        <dbReference type="Pfam" id="PF15927"/>
    </source>
</evidence>
<keyword evidence="2" id="KW-0175">Coiled coil</keyword>
<dbReference type="InterPro" id="IPR023247">
    <property type="entry name" value="IC97/Dnai7-like"/>
</dbReference>
<keyword evidence="6" id="KW-1185">Reference proteome</keyword>
<sequence>MARRRRKSRNSRKRSVKDRSSRRLSKNKKKIVQITSDKSVGEIRAPSLSGPLVKEVVKSVQHFQDKAIKSSHNVMTKGRRGSKLRTNSIEMDLSEIPKTGSRLLEWVRKHMGYEVDDDEPSEEEIIPEKAKKKKVSEPISDEEKKKEEKPIVQPAKEEKRLYLFYFYKEKEKAPSEQVVVKLSRPPDIEDEIMKLIKKKKQEAQALLSSKTPIKHEDMSSTKEEKGQTKRKKKKKKKKRSPKRKSKKEKSKMSADQGKAEAISPKMLEKLKLEEEAEKAEILAAEQRAEAEQVIRMQAIRAALDTIKFNNDYNRKMQIKEIQDNYWKLYVECGDLPIVNHIADMTMYLDSWRNVIDETTPEEAAGRTRDVIKLLRVLTDFIDNKPPKSERRLENFKWLREIFRQQLEEMMEKMTFKILRDITTNMHAIDLETGDFNYKDDRFILCLWLKFQLPKPLFNPRKPPPPPISLNLEPLNMGLDFPTTITGEEMVVRVLYLTFDHLSDTSRSFLKPPKPEYYNYNLYDVLDNEWRVKKKYKVLGRYRALYELEIQKHEAHQQEKINYKPSSMTAPPPDLPPLPKFKLPEIDSKGVIPEVPPMKFDPTPEEYAETLEEVNMTAMKANMLYKPEEFEINLRKYIILGGMHIINLYYQPPQPQHLVTMVLNLTSFILPKKIETVPFYESYTAPPPSTEQKTPEELESLIKLQEEAFEKLLLITLT</sequence>
<comment type="caution">
    <text evidence="5">The sequence shown here is derived from an EMBL/GenBank/DDBJ whole genome shotgun (WGS) entry which is preliminary data.</text>
</comment>
<feature type="compositionally biased region" description="Basic residues" evidence="3">
    <location>
        <begin position="1"/>
        <end position="31"/>
    </location>
</feature>
<dbReference type="GO" id="GO:0048487">
    <property type="term" value="F:beta-tubulin binding"/>
    <property type="evidence" value="ECO:0007669"/>
    <property type="project" value="TreeGrafter"/>
</dbReference>
<comment type="similarity">
    <text evidence="1">Belongs to the DNAI7 family.</text>
</comment>
<dbReference type="Proteomes" id="UP001431783">
    <property type="component" value="Unassembled WGS sequence"/>
</dbReference>
<dbReference type="EMBL" id="JARQZJ010000092">
    <property type="protein sequence ID" value="KAK9884186.1"/>
    <property type="molecule type" value="Genomic_DNA"/>
</dbReference>
<dbReference type="GO" id="GO:0008017">
    <property type="term" value="F:microtubule binding"/>
    <property type="evidence" value="ECO:0007669"/>
    <property type="project" value="TreeGrafter"/>
</dbReference>
<evidence type="ECO:0000256" key="2">
    <source>
        <dbReference type="SAM" id="Coils"/>
    </source>
</evidence>
<evidence type="ECO:0000313" key="6">
    <source>
        <dbReference type="Proteomes" id="UP001431783"/>
    </source>
</evidence>
<dbReference type="Pfam" id="PF15927">
    <property type="entry name" value="Casc1_N"/>
    <property type="match status" value="1"/>
</dbReference>
<accession>A0AAW1UKQ8</accession>
<feature type="compositionally biased region" description="Basic residues" evidence="3">
    <location>
        <begin position="228"/>
        <end position="249"/>
    </location>
</feature>
<dbReference type="AlphaFoldDB" id="A0AAW1UKQ8"/>
<feature type="compositionally biased region" description="Acidic residues" evidence="3">
    <location>
        <begin position="115"/>
        <end position="125"/>
    </location>
</feature>
<dbReference type="PANTHER" id="PTHR20929:SF11">
    <property type="entry name" value="DYNEIN AXONEMAL INTERMEDIATE CHAIN 7"/>
    <property type="match status" value="1"/>
</dbReference>
<feature type="region of interest" description="Disordered" evidence="3">
    <location>
        <begin position="206"/>
        <end position="260"/>
    </location>
</feature>
<evidence type="ECO:0000313" key="5">
    <source>
        <dbReference type="EMBL" id="KAK9884186.1"/>
    </source>
</evidence>
<feature type="region of interest" description="Disordered" evidence="3">
    <location>
        <begin position="115"/>
        <end position="153"/>
    </location>
</feature>
<dbReference type="PANTHER" id="PTHR20929">
    <property type="entry name" value="LUNG ADENOMA SUSCEPTIBILITY 1-RELATED"/>
    <property type="match status" value="1"/>
</dbReference>
<dbReference type="InterPro" id="IPR031826">
    <property type="entry name" value="IC97/Casc1_N"/>
</dbReference>
<name>A0AAW1UKQ8_9CUCU</name>
<feature type="domain" description="IC97/Casc1 N-terminal" evidence="4">
    <location>
        <begin position="268"/>
        <end position="451"/>
    </location>
</feature>
<feature type="compositionally biased region" description="Basic and acidic residues" evidence="3">
    <location>
        <begin position="141"/>
        <end position="153"/>
    </location>
</feature>